<dbReference type="InterPro" id="IPR003660">
    <property type="entry name" value="HAMP_dom"/>
</dbReference>
<dbReference type="InterPro" id="IPR004358">
    <property type="entry name" value="Sig_transdc_His_kin-like_C"/>
</dbReference>
<evidence type="ECO:0000256" key="9">
    <source>
        <dbReference type="ARBA" id="ARBA00023012"/>
    </source>
</evidence>
<comment type="catalytic activity">
    <reaction evidence="1">
        <text>ATP + protein L-histidine = ADP + protein N-phospho-L-histidine.</text>
        <dbReference type="EC" id="2.7.13.3"/>
    </reaction>
</comment>
<feature type="domain" description="HAMP" evidence="14">
    <location>
        <begin position="93"/>
        <end position="146"/>
    </location>
</feature>
<dbReference type="EMBL" id="JACHMW010000001">
    <property type="protein sequence ID" value="MBB5849206.1"/>
    <property type="molecule type" value="Genomic_DNA"/>
</dbReference>
<keyword evidence="5" id="KW-0808">Transferase</keyword>
<dbReference type="InterPro" id="IPR005467">
    <property type="entry name" value="His_kinase_dom"/>
</dbReference>
<dbReference type="PRINTS" id="PR00344">
    <property type="entry name" value="BCTRLSENSOR"/>
</dbReference>
<feature type="transmembrane region" description="Helical" evidence="12">
    <location>
        <begin position="12"/>
        <end position="36"/>
    </location>
</feature>
<dbReference type="PROSITE" id="PS50109">
    <property type="entry name" value="HIS_KIN"/>
    <property type="match status" value="1"/>
</dbReference>
<dbReference type="AlphaFoldDB" id="A0A7W9JKN4"/>
<dbReference type="PANTHER" id="PTHR45436:SF5">
    <property type="entry name" value="SENSOR HISTIDINE KINASE TRCS"/>
    <property type="match status" value="1"/>
</dbReference>
<dbReference type="Pfam" id="PF00672">
    <property type="entry name" value="HAMP"/>
    <property type="match status" value="1"/>
</dbReference>
<dbReference type="SUPFAM" id="SSF55874">
    <property type="entry name" value="ATPase domain of HSP90 chaperone/DNA topoisomerase II/histidine kinase"/>
    <property type="match status" value="1"/>
</dbReference>
<evidence type="ECO:0000256" key="4">
    <source>
        <dbReference type="ARBA" id="ARBA00022553"/>
    </source>
</evidence>
<evidence type="ECO:0000313" key="15">
    <source>
        <dbReference type="EMBL" id="MBB5849206.1"/>
    </source>
</evidence>
<evidence type="ECO:0000256" key="2">
    <source>
        <dbReference type="ARBA" id="ARBA00004236"/>
    </source>
</evidence>
<dbReference type="SMART" id="SM00304">
    <property type="entry name" value="HAMP"/>
    <property type="match status" value="1"/>
</dbReference>
<dbReference type="Gene3D" id="6.10.340.10">
    <property type="match status" value="1"/>
</dbReference>
<dbReference type="InterPro" id="IPR003661">
    <property type="entry name" value="HisK_dim/P_dom"/>
</dbReference>
<comment type="caution">
    <text evidence="15">The sequence shown here is derived from an EMBL/GenBank/DDBJ whole genome shotgun (WGS) entry which is preliminary data.</text>
</comment>
<dbReference type="Gene3D" id="1.10.287.130">
    <property type="match status" value="1"/>
</dbReference>
<dbReference type="GO" id="GO:0000155">
    <property type="term" value="F:phosphorelay sensor kinase activity"/>
    <property type="evidence" value="ECO:0007669"/>
    <property type="project" value="InterPro"/>
</dbReference>
<keyword evidence="16" id="KW-1185">Reference proteome</keyword>
<dbReference type="SMART" id="SM00387">
    <property type="entry name" value="HATPase_c"/>
    <property type="match status" value="1"/>
</dbReference>
<evidence type="ECO:0000256" key="5">
    <source>
        <dbReference type="ARBA" id="ARBA00022679"/>
    </source>
</evidence>
<evidence type="ECO:0000313" key="16">
    <source>
        <dbReference type="Proteomes" id="UP000567246"/>
    </source>
</evidence>
<dbReference type="GO" id="GO:0005886">
    <property type="term" value="C:plasma membrane"/>
    <property type="evidence" value="ECO:0007669"/>
    <property type="project" value="UniProtKB-SubCell"/>
</dbReference>
<keyword evidence="9" id="KW-0902">Two-component regulatory system</keyword>
<evidence type="ECO:0000256" key="7">
    <source>
        <dbReference type="ARBA" id="ARBA00022777"/>
    </source>
</evidence>
<evidence type="ECO:0000256" key="11">
    <source>
        <dbReference type="SAM" id="MobiDB-lite"/>
    </source>
</evidence>
<dbReference type="Proteomes" id="UP000567246">
    <property type="component" value="Unassembled WGS sequence"/>
</dbReference>
<accession>A0A7W9JKN4</accession>
<evidence type="ECO:0000256" key="1">
    <source>
        <dbReference type="ARBA" id="ARBA00000085"/>
    </source>
</evidence>
<evidence type="ECO:0000256" key="3">
    <source>
        <dbReference type="ARBA" id="ARBA00012438"/>
    </source>
</evidence>
<dbReference type="SUPFAM" id="SSF158472">
    <property type="entry name" value="HAMP domain-like"/>
    <property type="match status" value="1"/>
</dbReference>
<protein>
    <recommendedName>
        <fullName evidence="3">histidine kinase</fullName>
        <ecNumber evidence="3">2.7.13.3</ecNumber>
    </recommendedName>
</protein>
<dbReference type="Pfam" id="PF02518">
    <property type="entry name" value="HATPase_c"/>
    <property type="match status" value="1"/>
</dbReference>
<dbReference type="InterPro" id="IPR036097">
    <property type="entry name" value="HisK_dim/P_sf"/>
</dbReference>
<reference evidence="15 16" key="1">
    <citation type="submission" date="2020-08" db="EMBL/GenBank/DDBJ databases">
        <title>Sequencing the genomes of 1000 actinobacteria strains.</title>
        <authorList>
            <person name="Klenk H.-P."/>
        </authorList>
    </citation>
    <scope>NUCLEOTIDE SEQUENCE [LARGE SCALE GENOMIC DNA]</scope>
    <source>
        <strain evidence="15 16">DSM 17945</strain>
    </source>
</reference>
<dbReference type="CDD" id="cd00082">
    <property type="entry name" value="HisKA"/>
    <property type="match status" value="1"/>
</dbReference>
<dbReference type="SUPFAM" id="SSF47384">
    <property type="entry name" value="Homodimeric domain of signal transducing histidine kinase"/>
    <property type="match status" value="1"/>
</dbReference>
<dbReference type="InterPro" id="IPR036890">
    <property type="entry name" value="HATPase_C_sf"/>
</dbReference>
<organism evidence="15 16">
    <name type="scientific">Micrococcus endophyticus</name>
    <dbReference type="NCBI Taxonomy" id="455343"/>
    <lineage>
        <taxon>Bacteria</taxon>
        <taxon>Bacillati</taxon>
        <taxon>Actinomycetota</taxon>
        <taxon>Actinomycetes</taxon>
        <taxon>Micrococcales</taxon>
        <taxon>Micrococcaceae</taxon>
        <taxon>Micrococcus</taxon>
    </lineage>
</organism>
<evidence type="ECO:0000256" key="10">
    <source>
        <dbReference type="ARBA" id="ARBA00023136"/>
    </source>
</evidence>
<evidence type="ECO:0000256" key="8">
    <source>
        <dbReference type="ARBA" id="ARBA00022989"/>
    </source>
</evidence>
<evidence type="ECO:0000259" key="13">
    <source>
        <dbReference type="PROSITE" id="PS50109"/>
    </source>
</evidence>
<dbReference type="Gene3D" id="3.30.565.10">
    <property type="entry name" value="Histidine kinase-like ATPase, C-terminal domain"/>
    <property type="match status" value="1"/>
</dbReference>
<keyword evidence="8 12" id="KW-1133">Transmembrane helix</keyword>
<dbReference type="PROSITE" id="PS50885">
    <property type="entry name" value="HAMP"/>
    <property type="match status" value="1"/>
</dbReference>
<proteinExistence type="predicted"/>
<feature type="transmembrane region" description="Helical" evidence="12">
    <location>
        <begin position="68"/>
        <end position="91"/>
    </location>
</feature>
<keyword evidence="4" id="KW-0597">Phosphoprotein</keyword>
<name>A0A7W9JKN4_9MICC</name>
<dbReference type="InterPro" id="IPR050428">
    <property type="entry name" value="TCS_sensor_his_kinase"/>
</dbReference>
<evidence type="ECO:0000259" key="14">
    <source>
        <dbReference type="PROSITE" id="PS50885"/>
    </source>
</evidence>
<gene>
    <name evidence="15" type="ORF">HDA33_001770</name>
</gene>
<keyword evidence="10 12" id="KW-0472">Membrane</keyword>
<dbReference type="Pfam" id="PF00512">
    <property type="entry name" value="HisKA"/>
    <property type="match status" value="1"/>
</dbReference>
<comment type="subcellular location">
    <subcellularLocation>
        <location evidence="2">Cell membrane</location>
    </subcellularLocation>
</comment>
<dbReference type="EC" id="2.7.13.3" evidence="3"/>
<dbReference type="InterPro" id="IPR003594">
    <property type="entry name" value="HATPase_dom"/>
</dbReference>
<keyword evidence="6 12" id="KW-0812">Transmembrane</keyword>
<evidence type="ECO:0000256" key="12">
    <source>
        <dbReference type="SAM" id="Phobius"/>
    </source>
</evidence>
<keyword evidence="7 15" id="KW-0418">Kinase</keyword>
<evidence type="ECO:0000256" key="6">
    <source>
        <dbReference type="ARBA" id="ARBA00022692"/>
    </source>
</evidence>
<sequence>MSPRRERSLATRFFTVQVLVVAASLAAAVVVASLMGPAIFHNHLIMAGHAENSPELLHVEQAYRDTNLITVAVAVALATALICALVASLWLSRRIQGSLGKLAEAAKGMSRGRYDTRVPALGAGAEVDGVATAFNTMAARLQSTEGTRRRMLSDLAHEMRTPISVLTVHCEGLQDGVIHWDETTSEIMTDQLGRLTRLVEDITDVSRAEEGRIDLDRPEQPVLELLHTAAEAHRESYAAKGVALDVDVDDETGVLEVDRQRMGQVLGNLLTNALRHTPAGGTVTVSATHQMSGQVVLCISDTGEGISAEQLPQVFERFWRGDTARDRDHGGSGIGLAISKATGRSPRRHPDRRLPRPQTRRGVHHPVAAPPNWPICLPLGRLTDILALYPPRVYT</sequence>
<feature type="domain" description="Histidine kinase" evidence="13">
    <location>
        <begin position="154"/>
        <end position="340"/>
    </location>
</feature>
<dbReference type="CDD" id="cd06225">
    <property type="entry name" value="HAMP"/>
    <property type="match status" value="1"/>
</dbReference>
<dbReference type="SMART" id="SM00388">
    <property type="entry name" value="HisKA"/>
    <property type="match status" value="1"/>
</dbReference>
<feature type="region of interest" description="Disordered" evidence="11">
    <location>
        <begin position="325"/>
        <end position="367"/>
    </location>
</feature>
<dbReference type="PANTHER" id="PTHR45436">
    <property type="entry name" value="SENSOR HISTIDINE KINASE YKOH"/>
    <property type="match status" value="1"/>
</dbReference>